<dbReference type="Proteomes" id="UP000838878">
    <property type="component" value="Chromosome 4"/>
</dbReference>
<evidence type="ECO:0000256" key="3">
    <source>
        <dbReference type="ARBA" id="ARBA00022473"/>
    </source>
</evidence>
<organism evidence="13 14">
    <name type="scientific">Brenthis ino</name>
    <name type="common">lesser marbled fritillary</name>
    <dbReference type="NCBI Taxonomy" id="405034"/>
    <lineage>
        <taxon>Eukaryota</taxon>
        <taxon>Metazoa</taxon>
        <taxon>Ecdysozoa</taxon>
        <taxon>Arthropoda</taxon>
        <taxon>Hexapoda</taxon>
        <taxon>Insecta</taxon>
        <taxon>Pterygota</taxon>
        <taxon>Neoptera</taxon>
        <taxon>Endopterygota</taxon>
        <taxon>Lepidoptera</taxon>
        <taxon>Glossata</taxon>
        <taxon>Ditrysia</taxon>
        <taxon>Papilionoidea</taxon>
        <taxon>Nymphalidae</taxon>
        <taxon>Heliconiinae</taxon>
        <taxon>Argynnini</taxon>
        <taxon>Brenthis</taxon>
    </lineage>
</organism>
<evidence type="ECO:0000256" key="5">
    <source>
        <dbReference type="ARBA" id="ARBA00022729"/>
    </source>
</evidence>
<keyword evidence="4 9" id="KW-0812">Transmembrane</keyword>
<dbReference type="SMART" id="SM01190">
    <property type="entry name" value="EMP24_GP25L"/>
    <property type="match status" value="1"/>
</dbReference>
<keyword evidence="3" id="KW-0217">Developmental protein</keyword>
<feature type="non-terminal residue" evidence="13">
    <location>
        <position position="209"/>
    </location>
</feature>
<evidence type="ECO:0000256" key="4">
    <source>
        <dbReference type="ARBA" id="ARBA00022692"/>
    </source>
</evidence>
<evidence type="ECO:0000256" key="1">
    <source>
        <dbReference type="ARBA" id="ARBA00004479"/>
    </source>
</evidence>
<dbReference type="OrthoDB" id="62956at2759"/>
<reference evidence="13" key="1">
    <citation type="submission" date="2021-12" db="EMBL/GenBank/DDBJ databases">
        <authorList>
            <person name="Martin H S."/>
        </authorList>
    </citation>
    <scope>NUCLEOTIDE SEQUENCE</scope>
</reference>
<evidence type="ECO:0000256" key="10">
    <source>
        <dbReference type="SAM" id="Phobius"/>
    </source>
</evidence>
<dbReference type="Pfam" id="PF01105">
    <property type="entry name" value="EMP24_GP25L"/>
    <property type="match status" value="1"/>
</dbReference>
<protein>
    <recommendedName>
        <fullName evidence="12">GOLD domain-containing protein</fullName>
    </recommendedName>
</protein>
<evidence type="ECO:0000256" key="2">
    <source>
        <dbReference type="ARBA" id="ARBA00007104"/>
    </source>
</evidence>
<dbReference type="InterPro" id="IPR009038">
    <property type="entry name" value="GOLD_dom"/>
</dbReference>
<dbReference type="SUPFAM" id="SSF101576">
    <property type="entry name" value="Supernatant protein factor (SPF), C-terminal domain"/>
    <property type="match status" value="1"/>
</dbReference>
<evidence type="ECO:0000259" key="12">
    <source>
        <dbReference type="PROSITE" id="PS50866"/>
    </source>
</evidence>
<keyword evidence="14" id="KW-1185">Reference proteome</keyword>
<evidence type="ECO:0000256" key="8">
    <source>
        <dbReference type="ARBA" id="ARBA00037847"/>
    </source>
</evidence>
<dbReference type="GO" id="GO:0016020">
    <property type="term" value="C:membrane"/>
    <property type="evidence" value="ECO:0007669"/>
    <property type="project" value="UniProtKB-SubCell"/>
</dbReference>
<evidence type="ECO:0000313" key="13">
    <source>
        <dbReference type="EMBL" id="CAH0723745.1"/>
    </source>
</evidence>
<gene>
    <name evidence="13" type="ORF">BINO364_LOCUS9530</name>
</gene>
<proteinExistence type="inferred from homology"/>
<evidence type="ECO:0000256" key="11">
    <source>
        <dbReference type="SAM" id="SignalP"/>
    </source>
</evidence>
<comment type="subcellular location">
    <subcellularLocation>
        <location evidence="8">Endomembrane system</location>
        <topology evidence="8">Single-pass membrane protein</topology>
    </subcellularLocation>
    <subcellularLocation>
        <location evidence="1 9">Membrane</location>
        <topology evidence="1 9">Single-pass type I membrane protein</topology>
    </subcellularLocation>
</comment>
<dbReference type="PANTHER" id="PTHR22811">
    <property type="entry name" value="TRANSMEMBRANE EMP24 DOMAIN-CONTAINING PROTEIN"/>
    <property type="match status" value="1"/>
</dbReference>
<feature type="transmembrane region" description="Helical" evidence="10">
    <location>
        <begin position="174"/>
        <end position="200"/>
    </location>
</feature>
<keyword evidence="7 10" id="KW-0472">Membrane</keyword>
<feature type="signal peptide" evidence="11">
    <location>
        <begin position="1"/>
        <end position="20"/>
    </location>
</feature>
<evidence type="ECO:0000256" key="6">
    <source>
        <dbReference type="ARBA" id="ARBA00022989"/>
    </source>
</evidence>
<feature type="chain" id="PRO_5035472522" description="GOLD domain-containing protein" evidence="11">
    <location>
        <begin position="21"/>
        <end position="209"/>
    </location>
</feature>
<dbReference type="GO" id="GO:0012505">
    <property type="term" value="C:endomembrane system"/>
    <property type="evidence" value="ECO:0007669"/>
    <property type="project" value="UniProtKB-SubCell"/>
</dbReference>
<evidence type="ECO:0000313" key="14">
    <source>
        <dbReference type="Proteomes" id="UP000838878"/>
    </source>
</evidence>
<dbReference type="PROSITE" id="PS50866">
    <property type="entry name" value="GOLD"/>
    <property type="match status" value="1"/>
</dbReference>
<dbReference type="InterPro" id="IPR015720">
    <property type="entry name" value="Emp24-like"/>
</dbReference>
<keyword evidence="5 11" id="KW-0732">Signal</keyword>
<feature type="domain" description="GOLD" evidence="12">
    <location>
        <begin position="34"/>
        <end position="116"/>
    </location>
</feature>
<dbReference type="AlphaFoldDB" id="A0A8J9VNW0"/>
<keyword evidence="6 10" id="KW-1133">Transmembrane helix</keyword>
<evidence type="ECO:0000256" key="9">
    <source>
        <dbReference type="RuleBase" id="RU003827"/>
    </source>
</evidence>
<name>A0A8J9VNW0_9NEOP</name>
<comment type="similarity">
    <text evidence="2 9">Belongs to the EMP24/GP25L family.</text>
</comment>
<accession>A0A8J9VNW0</accession>
<dbReference type="InterPro" id="IPR036598">
    <property type="entry name" value="GOLD_dom_sf"/>
</dbReference>
<sequence>MYMPPLIFTVLVTLINGFFCKSVELTFELPDNAVECFYHEMDENVSASLEYQVITGGQYDVDVKIEGPNKQIIYQQQKMQYDSHPFTTQHKGVYKVCFSNEFSTFSHKLVYMELNVGPEEPLPGIGEHATVLTQLETSAEEIHSALNRIIDHQTHHRLREAQGRKRAEDLNERVFWWSTGETLAIVCVAIAQVMVLKNFFSDRPTLYKM</sequence>
<dbReference type="EMBL" id="OV170224">
    <property type="protein sequence ID" value="CAH0723745.1"/>
    <property type="molecule type" value="Genomic_DNA"/>
</dbReference>
<evidence type="ECO:0000256" key="7">
    <source>
        <dbReference type="ARBA" id="ARBA00023136"/>
    </source>
</evidence>